<accession>A0ABP2IDI3</accession>
<proteinExistence type="predicted"/>
<name>A0ABP2IDI3_CORAM</name>
<reference evidence="1 2" key="1">
    <citation type="submission" date="2010-04" db="EMBL/GenBank/DDBJ databases">
        <authorList>
            <person name="Weinstock G."/>
            <person name="Sodergren E."/>
            <person name="Clifton S."/>
            <person name="Fulton L."/>
            <person name="Fulton B."/>
            <person name="Courtney L."/>
            <person name="Fronick C."/>
            <person name="Harrison M."/>
            <person name="Strong C."/>
            <person name="Farmer C."/>
            <person name="Delahaunty K."/>
            <person name="Markovic C."/>
            <person name="Hall O."/>
            <person name="Minx P."/>
            <person name="Tomlinson C."/>
            <person name="Mitreva M."/>
            <person name="Hou S."/>
            <person name="Wollam A."/>
            <person name="Pepin K.H."/>
            <person name="Johnson M."/>
            <person name="Bhonagiri V."/>
            <person name="Zhang X."/>
            <person name="Suruliraj S."/>
            <person name="Warren W."/>
            <person name="Chinwalla A."/>
            <person name="Mardis E.R."/>
            <person name="Wilson R.K."/>
        </authorList>
    </citation>
    <scope>NUCLEOTIDE SEQUENCE [LARGE SCALE GENOMIC DNA]</scope>
    <source>
        <strain evidence="1 2">DSM 20306</strain>
    </source>
</reference>
<comment type="caution">
    <text evidence="1">The sequence shown here is derived from an EMBL/GenBank/DDBJ whole genome shotgun (WGS) entry which is preliminary data.</text>
</comment>
<dbReference type="EMBL" id="ADNS01000008">
    <property type="protein sequence ID" value="EFG81603.1"/>
    <property type="molecule type" value="Genomic_DNA"/>
</dbReference>
<organism evidence="1 2">
    <name type="scientific">Corynebacterium ammoniagenes DSM 20306</name>
    <dbReference type="NCBI Taxonomy" id="649754"/>
    <lineage>
        <taxon>Bacteria</taxon>
        <taxon>Bacillati</taxon>
        <taxon>Actinomycetota</taxon>
        <taxon>Actinomycetes</taxon>
        <taxon>Mycobacteriales</taxon>
        <taxon>Corynebacteriaceae</taxon>
        <taxon>Corynebacterium</taxon>
    </lineage>
</organism>
<sequence>MCFTTRRAETVALFQGEMMKPMHDPVAHSFAKDYAQAFSRLVSENCSVHDSIL</sequence>
<keyword evidence="2" id="KW-1185">Reference proteome</keyword>
<evidence type="ECO:0000313" key="2">
    <source>
        <dbReference type="Proteomes" id="UP000006015"/>
    </source>
</evidence>
<evidence type="ECO:0000313" key="1">
    <source>
        <dbReference type="EMBL" id="EFG81603.1"/>
    </source>
</evidence>
<gene>
    <name evidence="1" type="ORF">HMPREF0281_01160</name>
</gene>
<dbReference type="Proteomes" id="UP000006015">
    <property type="component" value="Unassembled WGS sequence"/>
</dbReference>
<protein>
    <submittedName>
        <fullName evidence="1">Uncharacterized protein</fullName>
    </submittedName>
</protein>